<evidence type="ECO:0000256" key="1">
    <source>
        <dbReference type="SAM" id="MobiDB-lite"/>
    </source>
</evidence>
<reference evidence="2 3" key="1">
    <citation type="submission" date="2018-05" db="EMBL/GenBank/DDBJ databases">
        <title>Comparative genomics of bacterial root endophytes of switchgrass collected from native prairies over two seasons.</title>
        <authorList>
            <person name="Tang Y."/>
        </authorList>
    </citation>
    <scope>NUCLEOTIDE SEQUENCE [LARGE SCALE GENOMIC DNA]</scope>
    <source>
        <strain evidence="2 3">NFIX32</strain>
    </source>
</reference>
<feature type="compositionally biased region" description="Low complexity" evidence="1">
    <location>
        <begin position="232"/>
        <end position="248"/>
    </location>
</feature>
<evidence type="ECO:0000313" key="2">
    <source>
        <dbReference type="EMBL" id="PXX32503.1"/>
    </source>
</evidence>
<feature type="region of interest" description="Disordered" evidence="1">
    <location>
        <begin position="62"/>
        <end position="102"/>
    </location>
</feature>
<protein>
    <submittedName>
        <fullName evidence="2">Uncharacterized protein</fullName>
    </submittedName>
</protein>
<dbReference type="EMBL" id="QJJY01000012">
    <property type="protein sequence ID" value="PXX32503.1"/>
    <property type="molecule type" value="Genomic_DNA"/>
</dbReference>
<feature type="compositionally biased region" description="Basic and acidic residues" evidence="1">
    <location>
        <begin position="149"/>
        <end position="169"/>
    </location>
</feature>
<proteinExistence type="predicted"/>
<feature type="region of interest" description="Disordered" evidence="1">
    <location>
        <begin position="210"/>
        <end position="290"/>
    </location>
</feature>
<gene>
    <name evidence="2" type="ORF">NA66_1012174</name>
</gene>
<organism evidence="2 3">
    <name type="scientific">Burkholderia pyrrocinia</name>
    <name type="common">Pseudomonas pyrrocinia</name>
    <dbReference type="NCBI Taxonomy" id="60550"/>
    <lineage>
        <taxon>Bacteria</taxon>
        <taxon>Pseudomonadati</taxon>
        <taxon>Pseudomonadota</taxon>
        <taxon>Betaproteobacteria</taxon>
        <taxon>Burkholderiales</taxon>
        <taxon>Burkholderiaceae</taxon>
        <taxon>Burkholderia</taxon>
        <taxon>Burkholderia cepacia complex</taxon>
    </lineage>
</organism>
<evidence type="ECO:0000313" key="3">
    <source>
        <dbReference type="Proteomes" id="UP000247755"/>
    </source>
</evidence>
<sequence>MGFPLESWNGGRCDERVVRDGISIVRMRDGFSGCIGIGSFAGWAPPSCRYAPAGPARRLGLGRPGFGAAGRTTSRSRRRPRACLRAGGGRRQGPCERRGASSRRACARQGFPGVRLSNRGVAASGDGADRVGASDVDGAKSRRRHQRMRDRSSERSRDARQQPCDGRNDFRHDFPDFMIVCRLHRAARPCSRFCLHGCMSKRRASARIAARTGTERSLPAAVQRGGGGNVSGVKPAAAEPVGGAPGLVRNGLTDGGSQVRRDGDSAGETDAPRRNGFSLATRAGRGGGASPPFRSGAGCAARHAFAFDCASSHAQNCATSGSSAGARGAIHQ</sequence>
<dbReference type="AlphaFoldDB" id="A0A318J2S0"/>
<feature type="region of interest" description="Disordered" evidence="1">
    <location>
        <begin position="117"/>
        <end position="169"/>
    </location>
</feature>
<name>A0A318J2S0_BURPY</name>
<comment type="caution">
    <text evidence="2">The sequence shown here is derived from an EMBL/GenBank/DDBJ whole genome shotgun (WGS) entry which is preliminary data.</text>
</comment>
<accession>A0A318J2S0</accession>
<dbReference type="Proteomes" id="UP000247755">
    <property type="component" value="Unassembled WGS sequence"/>
</dbReference>